<feature type="domain" description="DUF397" evidence="1">
    <location>
        <begin position="2"/>
        <end position="53"/>
    </location>
</feature>
<dbReference type="InterPro" id="IPR007278">
    <property type="entry name" value="DUF397"/>
</dbReference>
<evidence type="ECO:0000259" key="1">
    <source>
        <dbReference type="Pfam" id="PF04149"/>
    </source>
</evidence>
<dbReference type="RefSeq" id="WP_398655973.1">
    <property type="nucleotide sequence ID" value="NZ_JBITDC010000003.1"/>
</dbReference>
<gene>
    <name evidence="2" type="ORF">ACIA8P_07545</name>
</gene>
<dbReference type="Proteomes" id="UP001612415">
    <property type="component" value="Unassembled WGS sequence"/>
</dbReference>
<dbReference type="Pfam" id="PF04149">
    <property type="entry name" value="DUF397"/>
    <property type="match status" value="1"/>
</dbReference>
<evidence type="ECO:0000313" key="2">
    <source>
        <dbReference type="EMBL" id="MFI5674505.1"/>
    </source>
</evidence>
<comment type="caution">
    <text evidence="2">The sequence shown here is derived from an EMBL/GenBank/DDBJ whole genome shotgun (WGS) entry which is preliminary data.</text>
</comment>
<accession>A0ABW7XWQ4</accession>
<reference evidence="2 3" key="1">
    <citation type="submission" date="2024-10" db="EMBL/GenBank/DDBJ databases">
        <title>The Natural Products Discovery Center: Release of the First 8490 Sequenced Strains for Exploring Actinobacteria Biosynthetic Diversity.</title>
        <authorList>
            <person name="Kalkreuter E."/>
            <person name="Kautsar S.A."/>
            <person name="Yang D."/>
            <person name="Bader C.D."/>
            <person name="Teijaro C.N."/>
            <person name="Fluegel L."/>
            <person name="Davis C.M."/>
            <person name="Simpson J.R."/>
            <person name="Lauterbach L."/>
            <person name="Steele A.D."/>
            <person name="Gui C."/>
            <person name="Meng S."/>
            <person name="Li G."/>
            <person name="Viehrig K."/>
            <person name="Ye F."/>
            <person name="Su P."/>
            <person name="Kiefer A.F."/>
            <person name="Nichols A."/>
            <person name="Cepeda A.J."/>
            <person name="Yan W."/>
            <person name="Fan B."/>
            <person name="Jiang Y."/>
            <person name="Adhikari A."/>
            <person name="Zheng C.-J."/>
            <person name="Schuster L."/>
            <person name="Cowan T.M."/>
            <person name="Smanski M.J."/>
            <person name="Chevrette M.G."/>
            <person name="De Carvalho L.P.S."/>
            <person name="Shen B."/>
        </authorList>
    </citation>
    <scope>NUCLEOTIDE SEQUENCE [LARGE SCALE GENOMIC DNA]</scope>
    <source>
        <strain evidence="2 3">NPDC051599</strain>
    </source>
</reference>
<protein>
    <submittedName>
        <fullName evidence="2">DUF397 domain-containing protein</fullName>
    </submittedName>
</protein>
<name>A0ABW7XWQ4_STRCE</name>
<keyword evidence="3" id="KW-1185">Reference proteome</keyword>
<proteinExistence type="predicted"/>
<dbReference type="EMBL" id="JBITDC010000003">
    <property type="protein sequence ID" value="MFI5674505.1"/>
    <property type="molecule type" value="Genomic_DNA"/>
</dbReference>
<organism evidence="2 3">
    <name type="scientific">Streptomyces cellulosae</name>
    <dbReference type="NCBI Taxonomy" id="1968"/>
    <lineage>
        <taxon>Bacteria</taxon>
        <taxon>Bacillati</taxon>
        <taxon>Actinomycetota</taxon>
        <taxon>Actinomycetes</taxon>
        <taxon>Kitasatosporales</taxon>
        <taxon>Streptomycetaceae</taxon>
        <taxon>Streptomyces</taxon>
    </lineage>
</organism>
<evidence type="ECO:0000313" key="3">
    <source>
        <dbReference type="Proteomes" id="UP001612415"/>
    </source>
</evidence>
<sequence>MKWIKSSFSEASGNNCVEIAQKKNLIVIRDSKDPMLPWATVRGAAWSRFAKAVAEERLS</sequence>